<feature type="domain" description="Velvet" evidence="6">
    <location>
        <begin position="33"/>
        <end position="572"/>
    </location>
</feature>
<comment type="caution">
    <text evidence="7">The sequence shown here is derived from an EMBL/GenBank/DDBJ whole genome shotgun (WGS) entry which is preliminary data.</text>
</comment>
<dbReference type="InterPro" id="IPR037525">
    <property type="entry name" value="Velvet_dom"/>
</dbReference>
<sequence length="599" mass="64657">MNAPPAHPPTGSCPGAPLPPSSLISQEPTRLKQRSYTFSARIAGHAERVLRGKADSSPSSDSPACQQLAPCDPARIHHDPEDKRASWKHRNCSVQAVDEHEHRQPRDLGNVVEQQALYPGGGPAADTSPNVRDRRPLAPAAVAKMVVRREDDSIVDEDDIDCSFFLVTADLWSSDGKREMNLVLHPTSSDRYITTHTPKRRRANPTAPQSLTFGAQHGPPDPAASPGASRHAMRQSSGDIHSAGMTPLTAPVGYGSQQGYPFPPQASTLIQDQMTYQPVASYNPLPDSTGWAYGMQPSSPSTYPTIPSISRTLATGAAGSMNQSTTPSVTATDPWPQPVPPPPEEPENNPYRTWSADPQYGTLDPLQPAPVPIASSSSSVLESPMRATTQYPTCRAARKHGMAASRATTPRAIRRHRRAISAVHRQLAHRCRGTPQPPIRPIDTYAQSAPNPASTIPPLPQHTYTRTLVGPLSANACRLQDEHRKPGVFFLFQDLSIRTEGTFRLRLRLMNIGAPPAPESGALSVHTGVSPVLAQTFTAPFDVFSAKRFPGVPDTTALSIAFGNQGQKLPLRNRHGTSKQGVRRRRDDSEGGSDDSDGA</sequence>
<dbReference type="Proteomes" id="UP000298327">
    <property type="component" value="Unassembled WGS sequence"/>
</dbReference>
<dbReference type="InterPro" id="IPR021740">
    <property type="entry name" value="Velvet"/>
</dbReference>
<proteinExistence type="predicted"/>
<keyword evidence="4" id="KW-0539">Nucleus</keyword>
<keyword evidence="8" id="KW-1185">Reference proteome</keyword>
<feature type="compositionally biased region" description="Basic and acidic residues" evidence="5">
    <location>
        <begin position="44"/>
        <end position="54"/>
    </location>
</feature>
<dbReference type="InterPro" id="IPR038491">
    <property type="entry name" value="Velvet_dom_sf"/>
</dbReference>
<feature type="region of interest" description="Disordered" evidence="5">
    <location>
        <begin position="316"/>
        <end position="348"/>
    </location>
</feature>
<feature type="region of interest" description="Disordered" evidence="5">
    <location>
        <begin position="567"/>
        <end position="599"/>
    </location>
</feature>
<evidence type="ECO:0000256" key="5">
    <source>
        <dbReference type="SAM" id="MobiDB-lite"/>
    </source>
</evidence>
<evidence type="ECO:0000256" key="4">
    <source>
        <dbReference type="ARBA" id="ARBA00023242"/>
    </source>
</evidence>
<keyword evidence="3" id="KW-0804">Transcription</keyword>
<feature type="compositionally biased region" description="Low complexity" evidence="5">
    <location>
        <begin position="55"/>
        <end position="64"/>
    </location>
</feature>
<name>A0A4Y9Y9G5_9AGAM</name>
<feature type="compositionally biased region" description="Polar residues" evidence="5">
    <location>
        <begin position="255"/>
        <end position="265"/>
    </location>
</feature>
<feature type="compositionally biased region" description="Acidic residues" evidence="5">
    <location>
        <begin position="590"/>
        <end position="599"/>
    </location>
</feature>
<feature type="compositionally biased region" description="Basic and acidic residues" evidence="5">
    <location>
        <begin position="74"/>
        <end position="85"/>
    </location>
</feature>
<gene>
    <name evidence="7" type="ORF">EVG20_g7890</name>
</gene>
<feature type="compositionally biased region" description="Polar residues" evidence="5">
    <location>
        <begin position="22"/>
        <end position="38"/>
    </location>
</feature>
<reference evidence="7 8" key="1">
    <citation type="submission" date="2019-02" db="EMBL/GenBank/DDBJ databases">
        <title>Genome sequencing of the rare red list fungi Dentipellis fragilis.</title>
        <authorList>
            <person name="Buettner E."/>
            <person name="Kellner H."/>
        </authorList>
    </citation>
    <scope>NUCLEOTIDE SEQUENCE [LARGE SCALE GENOMIC DNA]</scope>
    <source>
        <strain evidence="7 8">DSM 105465</strain>
    </source>
</reference>
<dbReference type="GO" id="GO:0005634">
    <property type="term" value="C:nucleus"/>
    <property type="evidence" value="ECO:0007669"/>
    <property type="project" value="UniProtKB-SubCell"/>
</dbReference>
<feature type="region of interest" description="Disordered" evidence="5">
    <location>
        <begin position="1"/>
        <end position="85"/>
    </location>
</feature>
<dbReference type="PANTHER" id="PTHR33572:SF3">
    <property type="entry name" value="VELVET COMPLEX SUBUNIT B"/>
    <property type="match status" value="1"/>
</dbReference>
<evidence type="ECO:0000259" key="6">
    <source>
        <dbReference type="PROSITE" id="PS51821"/>
    </source>
</evidence>
<evidence type="ECO:0000256" key="1">
    <source>
        <dbReference type="ARBA" id="ARBA00004123"/>
    </source>
</evidence>
<keyword evidence="2" id="KW-0805">Transcription regulation</keyword>
<dbReference type="OrthoDB" id="1746739at2759"/>
<dbReference type="EMBL" id="SEOQ01000636">
    <property type="protein sequence ID" value="TFY59154.1"/>
    <property type="molecule type" value="Genomic_DNA"/>
</dbReference>
<feature type="compositionally biased region" description="Basic residues" evidence="5">
    <location>
        <begin position="571"/>
        <end position="584"/>
    </location>
</feature>
<feature type="compositionally biased region" description="Polar residues" evidence="5">
    <location>
        <begin position="320"/>
        <end position="331"/>
    </location>
</feature>
<dbReference type="PANTHER" id="PTHR33572">
    <property type="entry name" value="SPORE DEVELOPMENT REGULATOR VOSA"/>
    <property type="match status" value="1"/>
</dbReference>
<evidence type="ECO:0000256" key="3">
    <source>
        <dbReference type="ARBA" id="ARBA00023163"/>
    </source>
</evidence>
<dbReference type="PROSITE" id="PS51821">
    <property type="entry name" value="VELVET"/>
    <property type="match status" value="1"/>
</dbReference>
<evidence type="ECO:0000313" key="8">
    <source>
        <dbReference type="Proteomes" id="UP000298327"/>
    </source>
</evidence>
<evidence type="ECO:0000313" key="7">
    <source>
        <dbReference type="EMBL" id="TFY59154.1"/>
    </source>
</evidence>
<dbReference type="AlphaFoldDB" id="A0A4Y9Y9G5"/>
<comment type="subcellular location">
    <subcellularLocation>
        <location evidence="1">Nucleus</location>
    </subcellularLocation>
</comment>
<dbReference type="Pfam" id="PF11754">
    <property type="entry name" value="Velvet"/>
    <property type="match status" value="1"/>
</dbReference>
<dbReference type="Gene3D" id="2.60.40.3960">
    <property type="entry name" value="Velvet domain"/>
    <property type="match status" value="2"/>
</dbReference>
<protein>
    <recommendedName>
        <fullName evidence="6">Velvet domain-containing protein</fullName>
    </recommendedName>
</protein>
<feature type="region of interest" description="Disordered" evidence="5">
    <location>
        <begin position="191"/>
        <end position="265"/>
    </location>
</feature>
<evidence type="ECO:0000256" key="2">
    <source>
        <dbReference type="ARBA" id="ARBA00023015"/>
    </source>
</evidence>
<organism evidence="7 8">
    <name type="scientific">Dentipellis fragilis</name>
    <dbReference type="NCBI Taxonomy" id="205917"/>
    <lineage>
        <taxon>Eukaryota</taxon>
        <taxon>Fungi</taxon>
        <taxon>Dikarya</taxon>
        <taxon>Basidiomycota</taxon>
        <taxon>Agaricomycotina</taxon>
        <taxon>Agaricomycetes</taxon>
        <taxon>Russulales</taxon>
        <taxon>Hericiaceae</taxon>
        <taxon>Dentipellis</taxon>
    </lineage>
</organism>
<accession>A0A4Y9Y9G5</accession>
<dbReference type="STRING" id="205917.A0A4Y9Y9G5"/>